<evidence type="ECO:0000313" key="4">
    <source>
        <dbReference type="Proteomes" id="UP001141422"/>
    </source>
</evidence>
<dbReference type="InterPro" id="IPR020568">
    <property type="entry name" value="Ribosomal_Su5_D2-typ_SF"/>
</dbReference>
<reference evidence="3" key="1">
    <citation type="submission" date="2022-12" db="EMBL/GenBank/DDBJ databases">
        <title>Isolation and characterisation of novel Methanocorpusculum spp. from native Australian herbivores indicates the genus is ancestrally host-associated.</title>
        <authorList>
            <person name="Volmer J.G."/>
            <person name="Soo R.M."/>
            <person name="Evans P.N."/>
            <person name="Hoedt E.C."/>
            <person name="Astorga Alsina A.L."/>
            <person name="Woodcroft B.J."/>
            <person name="Tyson G.W."/>
            <person name="Hugenholtz P."/>
            <person name="Morrison M."/>
        </authorList>
    </citation>
    <scope>NUCLEOTIDE SEQUENCE</scope>
    <source>
        <strain evidence="3">MG</strain>
    </source>
</reference>
<evidence type="ECO:0000313" key="3">
    <source>
        <dbReference type="EMBL" id="MCZ0860550.1"/>
    </source>
</evidence>
<protein>
    <submittedName>
        <fullName evidence="3">Formaldehyde-activating enzyme</fullName>
    </submittedName>
</protein>
<dbReference type="Gene3D" id="3.30.230.60">
    <property type="entry name" value="Formaldehyde-activating enzyme"/>
    <property type="match status" value="1"/>
</dbReference>
<name>A0ABT4IHB9_9EURY</name>
<evidence type="ECO:0000256" key="1">
    <source>
        <dbReference type="ARBA" id="ARBA00023239"/>
    </source>
</evidence>
<keyword evidence="1" id="KW-0456">Lyase</keyword>
<gene>
    <name evidence="3" type="primary">fae</name>
    <name evidence="3" type="ORF">O0S10_04800</name>
</gene>
<dbReference type="SUPFAM" id="SSF54211">
    <property type="entry name" value="Ribosomal protein S5 domain 2-like"/>
    <property type="match status" value="1"/>
</dbReference>
<dbReference type="Pfam" id="PF08714">
    <property type="entry name" value="Fae"/>
    <property type="match status" value="1"/>
</dbReference>
<sequence length="167" mass="17867">MSPFTRVMFGEALVGEGAEVAHIDLVIGPKGSSVEQAFVSALASPQKGHTPLLAVVTPNLPPKPATLMVNKVTMKNAGQAVMMFGPAQHAVAMAVMDSVEEGVIPKEKAEDLLIIASVFIEWDAADKKKVHDWNYEATKLAIKRAVTGEPKVDEILAKKNSAVHPFN</sequence>
<dbReference type="InterPro" id="IPR014826">
    <property type="entry name" value="HCHO-activating_enzyme"/>
</dbReference>
<dbReference type="EMBL" id="JAPTGB010000008">
    <property type="protein sequence ID" value="MCZ0860550.1"/>
    <property type="molecule type" value="Genomic_DNA"/>
</dbReference>
<comment type="caution">
    <text evidence="3">The sequence shown here is derived from an EMBL/GenBank/DDBJ whole genome shotgun (WGS) entry which is preliminary data.</text>
</comment>
<proteinExistence type="predicted"/>
<organism evidence="3 4">
    <name type="scientific">Methanocorpusculum petauri</name>
    <dbReference type="NCBI Taxonomy" id="3002863"/>
    <lineage>
        <taxon>Archaea</taxon>
        <taxon>Methanobacteriati</taxon>
        <taxon>Methanobacteriota</taxon>
        <taxon>Stenosarchaea group</taxon>
        <taxon>Methanomicrobia</taxon>
        <taxon>Methanomicrobiales</taxon>
        <taxon>Methanocorpusculaceae</taxon>
        <taxon>Methanocorpusculum</taxon>
    </lineage>
</organism>
<evidence type="ECO:0000259" key="2">
    <source>
        <dbReference type="Pfam" id="PF08714"/>
    </source>
</evidence>
<accession>A0ABT4IHB9</accession>
<dbReference type="NCBIfam" id="TIGR03126">
    <property type="entry name" value="one_C_fae"/>
    <property type="match status" value="1"/>
</dbReference>
<dbReference type="Proteomes" id="UP001141422">
    <property type="component" value="Unassembled WGS sequence"/>
</dbReference>
<keyword evidence="4" id="KW-1185">Reference proteome</keyword>
<feature type="domain" description="Formaldehyde-activating enzyme" evidence="2">
    <location>
        <begin position="9"/>
        <end position="166"/>
    </location>
</feature>
<dbReference type="InterPro" id="IPR037075">
    <property type="entry name" value="HCHO-activating_enzyme_sf"/>
</dbReference>